<organism evidence="1 2">
    <name type="scientific">Vitis vinifera</name>
    <name type="common">Grape</name>
    <dbReference type="NCBI Taxonomy" id="29760"/>
    <lineage>
        <taxon>Eukaryota</taxon>
        <taxon>Viridiplantae</taxon>
        <taxon>Streptophyta</taxon>
        <taxon>Embryophyta</taxon>
        <taxon>Tracheophyta</taxon>
        <taxon>Spermatophyta</taxon>
        <taxon>Magnoliopsida</taxon>
        <taxon>eudicotyledons</taxon>
        <taxon>Gunneridae</taxon>
        <taxon>Pentapetalae</taxon>
        <taxon>rosids</taxon>
        <taxon>Vitales</taxon>
        <taxon>Vitaceae</taxon>
        <taxon>Viteae</taxon>
        <taxon>Vitis</taxon>
    </lineage>
</organism>
<gene>
    <name evidence="1" type="ORF">CK203_025409</name>
</gene>
<proteinExistence type="predicted"/>
<sequence length="107" mass="12156">MTHGGKPLSFFLSLYLPPPPQFPFNLFAYIRSEFFCPCYTFAAIPLVTGCSHVLSKPQSTNFLPEDLFSTRCNCICHWSLSYAFVAVVNWFIAEEFLLYQSASLVLV</sequence>
<dbReference type="EMBL" id="QGNW01000072">
    <property type="protein sequence ID" value="RVX02197.1"/>
    <property type="molecule type" value="Genomic_DNA"/>
</dbReference>
<evidence type="ECO:0000313" key="2">
    <source>
        <dbReference type="Proteomes" id="UP000288805"/>
    </source>
</evidence>
<protein>
    <submittedName>
        <fullName evidence="1">Uncharacterized protein</fullName>
    </submittedName>
</protein>
<evidence type="ECO:0000313" key="1">
    <source>
        <dbReference type="EMBL" id="RVX02197.1"/>
    </source>
</evidence>
<name>A0A438IZR4_VITVI</name>
<reference evidence="1 2" key="1">
    <citation type="journal article" date="2018" name="PLoS Genet.">
        <title>Population sequencing reveals clonal diversity and ancestral inbreeding in the grapevine cultivar Chardonnay.</title>
        <authorList>
            <person name="Roach M.J."/>
            <person name="Johnson D.L."/>
            <person name="Bohlmann J."/>
            <person name="van Vuuren H.J."/>
            <person name="Jones S.J."/>
            <person name="Pretorius I.S."/>
            <person name="Schmidt S.A."/>
            <person name="Borneman A.R."/>
        </authorList>
    </citation>
    <scope>NUCLEOTIDE SEQUENCE [LARGE SCALE GENOMIC DNA]</scope>
    <source>
        <strain evidence="2">cv. Chardonnay</strain>
        <tissue evidence="1">Leaf</tissue>
    </source>
</reference>
<accession>A0A438IZR4</accession>
<dbReference type="AlphaFoldDB" id="A0A438IZR4"/>
<comment type="caution">
    <text evidence="1">The sequence shown here is derived from an EMBL/GenBank/DDBJ whole genome shotgun (WGS) entry which is preliminary data.</text>
</comment>
<dbReference type="Proteomes" id="UP000288805">
    <property type="component" value="Unassembled WGS sequence"/>
</dbReference>